<organism evidence="1 2">
    <name type="scientific">Methanococcus maripaludis</name>
    <name type="common">Methanococcus deltae</name>
    <dbReference type="NCBI Taxonomy" id="39152"/>
    <lineage>
        <taxon>Archaea</taxon>
        <taxon>Methanobacteriati</taxon>
        <taxon>Methanobacteriota</taxon>
        <taxon>Methanomada group</taxon>
        <taxon>Methanococci</taxon>
        <taxon>Methanococcales</taxon>
        <taxon>Methanococcaceae</taxon>
        <taxon>Methanococcus</taxon>
    </lineage>
</organism>
<name>A0A2L1C8F1_METMI</name>
<evidence type="ECO:0000313" key="1">
    <source>
        <dbReference type="EMBL" id="AVB75652.1"/>
    </source>
</evidence>
<dbReference type="AlphaFoldDB" id="A0A2L1C8F1"/>
<proteinExistence type="predicted"/>
<gene>
    <name evidence="1" type="ORF">MMJJ_02330</name>
</gene>
<dbReference type="EMBL" id="CP026606">
    <property type="protein sequence ID" value="AVB75652.1"/>
    <property type="molecule type" value="Genomic_DNA"/>
</dbReference>
<dbReference type="Proteomes" id="UP000239462">
    <property type="component" value="Chromosome"/>
</dbReference>
<dbReference type="KEGG" id="mmad:MMJJ_02330"/>
<evidence type="ECO:0000313" key="2">
    <source>
        <dbReference type="Proteomes" id="UP000239462"/>
    </source>
</evidence>
<dbReference type="RefSeq" id="WP_104837318.1">
    <property type="nucleotide sequence ID" value="NZ_CP026606.1"/>
</dbReference>
<sequence>MEKQVFLNDTYNAFLEVFNTQEQKYVSNTTRLMKLFICTAEELGKLDNDKPIAYGWYNHGLFCFELYNDMNSINEFRKTMDVNNNLNSEKYELIKSILKRLKPHFLNNTIKFDKYIHEELPDKETKKYYRAVNEMECGFERIQNENSGLGQYVGEHESKNLQKCIGKLEKDVIIEYNAEKRNDVFWEYTDSLYITLDNYENGEQNLKSTIKNMGTIFTENLLSIISPYPETLSGHPELLKIELKKYDESLKNNFSKFRMFFRFTKSSNFLKYDNLLKEINNAEFTEKTYKLINEHIYPENSTRLRKEHEFKSSNMNLEYGGEK</sequence>
<reference evidence="2" key="1">
    <citation type="journal article" date="2018" name="Genome Announc.">
        <title>Complete Genome Sequence of the Methanococcus maripaludis Type Strain JJ (DSM 2067), a Model for Selenoprotein Synthesis in Archaea.</title>
        <authorList>
            <person name="Poehlein A."/>
            <person name="Heym D."/>
            <person name="Quitzke V."/>
            <person name="Fersch J."/>
            <person name="Daniel R."/>
            <person name="Rother M."/>
        </authorList>
    </citation>
    <scope>NUCLEOTIDE SEQUENCE [LARGE SCALE GENOMIC DNA]</scope>
    <source>
        <strain evidence="2">DSM 2067</strain>
    </source>
</reference>
<accession>A0A2L1C8F1</accession>
<protein>
    <submittedName>
        <fullName evidence="1">Uncharacterized protein</fullName>
    </submittedName>
</protein>
<dbReference type="GeneID" id="36101329"/>